<sequence length="103" mass="11270">MLIRRTAPWPGYSSDPSADRSDAVGRKIRDGSRAVSKLRPGKALALGSHAVAFRSSSFLWAGRSLLRACQRYIRPGRYFSLEEKRPRVSSCTPFGASPGLSTT</sequence>
<protein>
    <submittedName>
        <fullName evidence="1">Uncharacterized protein</fullName>
    </submittedName>
</protein>
<gene>
    <name evidence="1" type="ORF">K3G42_005925</name>
</gene>
<organism evidence="1 2">
    <name type="scientific">Sphaerodactylus townsendi</name>
    <dbReference type="NCBI Taxonomy" id="933632"/>
    <lineage>
        <taxon>Eukaryota</taxon>
        <taxon>Metazoa</taxon>
        <taxon>Chordata</taxon>
        <taxon>Craniata</taxon>
        <taxon>Vertebrata</taxon>
        <taxon>Euteleostomi</taxon>
        <taxon>Lepidosauria</taxon>
        <taxon>Squamata</taxon>
        <taxon>Bifurcata</taxon>
        <taxon>Gekkota</taxon>
        <taxon>Sphaerodactylidae</taxon>
        <taxon>Sphaerodactylus</taxon>
    </lineage>
</organism>
<dbReference type="Proteomes" id="UP000827872">
    <property type="component" value="Linkage Group LG07"/>
</dbReference>
<comment type="caution">
    <text evidence="1">The sequence shown here is derived from an EMBL/GenBank/DDBJ whole genome shotgun (WGS) entry which is preliminary data.</text>
</comment>
<accession>A0ACB8EPA9</accession>
<name>A0ACB8EPA9_9SAUR</name>
<keyword evidence="2" id="KW-1185">Reference proteome</keyword>
<proteinExistence type="predicted"/>
<reference evidence="1" key="1">
    <citation type="submission" date="2021-08" db="EMBL/GenBank/DDBJ databases">
        <title>The first chromosome-level gecko genome reveals the dynamic sex chromosomes of Neotropical dwarf geckos (Sphaerodactylidae: Sphaerodactylus).</title>
        <authorList>
            <person name="Pinto B.J."/>
            <person name="Keating S.E."/>
            <person name="Gamble T."/>
        </authorList>
    </citation>
    <scope>NUCLEOTIDE SEQUENCE</scope>
    <source>
        <strain evidence="1">TG3544</strain>
    </source>
</reference>
<dbReference type="EMBL" id="CM037620">
    <property type="protein sequence ID" value="KAH7994420.1"/>
    <property type="molecule type" value="Genomic_DNA"/>
</dbReference>
<evidence type="ECO:0000313" key="2">
    <source>
        <dbReference type="Proteomes" id="UP000827872"/>
    </source>
</evidence>
<evidence type="ECO:0000313" key="1">
    <source>
        <dbReference type="EMBL" id="KAH7994420.1"/>
    </source>
</evidence>